<sequence length="633" mass="70400">MLQKISIPILIFVIASCSSVKKNTITNNDNKLKSIGKVESVSTKPIKTTQIVNYSGIPGIKDTYFNNASSAINYNGTILITDTGNNLIRQIKDNKITTYAGNGQKENIAGQYTKASLNNPENIIVDSKNNIYVSTDYDQIFKIDTLGNVSHFAGKYSKSGYDVAVDGQKETAMFKFISALVVDKKDEIYVADKNKIRKIGSDGKVTTVTGKDISGDQQGQAGEALFNQISDIALNNENELFIVDQVNRKIKKLGLDGMVTTFIPNGIIKWPSSIALTSKGYVLVFDSSDKILYAFDKQGRLRKALKSDGLSSQDFSFHVKITVDDNNNIIVPSKDFVNIIDKDAQIIQIGEDNGSRRNGIINKATFSYPYDGVFDTSGNLYVIDKGNLVIRKISSDGMVSTFSGNGKYGNKIGMPQNTSFTNTEAITIDNLGNLYVIDGDFKNVQIKKIDINGQCSIFIDPQSKNLDYKRWNDLVFDSENNLYVSDNYANKIFKFDAWGKEIQFNLSVALNGPAGLAVDKNDNLFICDSNTNRILKVSKNNDVKLIAPNGIILDEPENITIDASGNIYVTDRKRTRIIKIDQNLDAEIFLEDSSLGKDKNHNLSEYTNTLKIESFKDDIYVFDKYDNQIFKLK</sequence>
<dbReference type="AlphaFoldDB" id="A0A3S2URT1"/>
<dbReference type="PANTHER" id="PTHR13833:SF71">
    <property type="entry name" value="NHL DOMAIN-CONTAINING PROTEIN"/>
    <property type="match status" value="1"/>
</dbReference>
<organism evidence="2 3">
    <name type="scientific">Flavobacterium sufflavum</name>
    <dbReference type="NCBI Taxonomy" id="1921138"/>
    <lineage>
        <taxon>Bacteria</taxon>
        <taxon>Pseudomonadati</taxon>
        <taxon>Bacteroidota</taxon>
        <taxon>Flavobacteriia</taxon>
        <taxon>Flavobacteriales</taxon>
        <taxon>Flavobacteriaceae</taxon>
        <taxon>Flavobacterium</taxon>
    </lineage>
</organism>
<dbReference type="Proteomes" id="UP000285211">
    <property type="component" value="Unassembled WGS sequence"/>
</dbReference>
<evidence type="ECO:0000256" key="1">
    <source>
        <dbReference type="ARBA" id="ARBA00022737"/>
    </source>
</evidence>
<comment type="caution">
    <text evidence="2">The sequence shown here is derived from an EMBL/GenBank/DDBJ whole genome shotgun (WGS) entry which is preliminary data.</text>
</comment>
<dbReference type="Gene3D" id="2.120.10.30">
    <property type="entry name" value="TolB, C-terminal domain"/>
    <property type="match status" value="4"/>
</dbReference>
<dbReference type="PROSITE" id="PS51257">
    <property type="entry name" value="PROKAR_LIPOPROTEIN"/>
    <property type="match status" value="1"/>
</dbReference>
<keyword evidence="3" id="KW-1185">Reference proteome</keyword>
<proteinExistence type="predicted"/>
<keyword evidence="1" id="KW-0677">Repeat</keyword>
<dbReference type="Pfam" id="PF01436">
    <property type="entry name" value="NHL"/>
    <property type="match status" value="1"/>
</dbReference>
<gene>
    <name evidence="2" type="ORF">EOD40_05065</name>
</gene>
<dbReference type="OrthoDB" id="791543at2"/>
<reference evidence="2 3" key="1">
    <citation type="submission" date="2019-01" db="EMBL/GenBank/DDBJ databases">
        <authorList>
            <person name="Chen W.-M."/>
        </authorList>
    </citation>
    <scope>NUCLEOTIDE SEQUENCE [LARGE SCALE GENOMIC DNA]</scope>
    <source>
        <strain evidence="2 3">BBQ-12</strain>
    </source>
</reference>
<dbReference type="PANTHER" id="PTHR13833">
    <property type="match status" value="1"/>
</dbReference>
<dbReference type="RefSeq" id="WP_128193809.1">
    <property type="nucleotide sequence ID" value="NZ_SACJ01000002.1"/>
</dbReference>
<dbReference type="SUPFAM" id="SSF101898">
    <property type="entry name" value="NHL repeat"/>
    <property type="match status" value="2"/>
</dbReference>
<evidence type="ECO:0000313" key="3">
    <source>
        <dbReference type="Proteomes" id="UP000285211"/>
    </source>
</evidence>
<dbReference type="InterPro" id="IPR001258">
    <property type="entry name" value="NHL_repeat"/>
</dbReference>
<protein>
    <recommendedName>
        <fullName evidence="4">SMP-30/Gluconolactonase/LRE-like region domain-containing protein</fullName>
    </recommendedName>
</protein>
<dbReference type="EMBL" id="SACJ01000002">
    <property type="protein sequence ID" value="RVT78608.1"/>
    <property type="molecule type" value="Genomic_DNA"/>
</dbReference>
<evidence type="ECO:0000313" key="2">
    <source>
        <dbReference type="EMBL" id="RVT78608.1"/>
    </source>
</evidence>
<evidence type="ECO:0008006" key="4">
    <source>
        <dbReference type="Google" id="ProtNLM"/>
    </source>
</evidence>
<accession>A0A3S2URT1</accession>
<name>A0A3S2URT1_9FLAO</name>
<dbReference type="InterPro" id="IPR011042">
    <property type="entry name" value="6-blade_b-propeller_TolB-like"/>
</dbReference>